<feature type="transmembrane region" description="Helical" evidence="2">
    <location>
        <begin position="325"/>
        <end position="347"/>
    </location>
</feature>
<dbReference type="InterPro" id="IPR056508">
    <property type="entry name" value="HPAT-like"/>
</dbReference>
<comment type="caution">
    <text evidence="5">The sequence shown here is derived from an EMBL/GenBank/DDBJ whole genome shotgun (WGS) entry which is preliminary data.</text>
</comment>
<evidence type="ECO:0000256" key="2">
    <source>
        <dbReference type="SAM" id="Phobius"/>
    </source>
</evidence>
<protein>
    <submittedName>
        <fullName evidence="5">Uncharacterized membrane protein</fullName>
    </submittedName>
</protein>
<keyword evidence="2" id="KW-1133">Transmembrane helix</keyword>
<organism evidence="5 6">
    <name type="scientific">Helianthus annuus</name>
    <name type="common">Common sunflower</name>
    <dbReference type="NCBI Taxonomy" id="4232"/>
    <lineage>
        <taxon>Eukaryota</taxon>
        <taxon>Viridiplantae</taxon>
        <taxon>Streptophyta</taxon>
        <taxon>Embryophyta</taxon>
        <taxon>Tracheophyta</taxon>
        <taxon>Spermatophyta</taxon>
        <taxon>Magnoliopsida</taxon>
        <taxon>eudicotyledons</taxon>
        <taxon>Gunneridae</taxon>
        <taxon>Pentapetalae</taxon>
        <taxon>asterids</taxon>
        <taxon>campanulids</taxon>
        <taxon>Asterales</taxon>
        <taxon>Asteraceae</taxon>
        <taxon>Asteroideae</taxon>
        <taxon>Heliantheae alliance</taxon>
        <taxon>Heliantheae</taxon>
        <taxon>Helianthus</taxon>
    </lineage>
</organism>
<dbReference type="PANTHER" id="PTHR31133">
    <property type="entry name" value="MEMBRANE PROTEIN"/>
    <property type="match status" value="1"/>
</dbReference>
<evidence type="ECO:0000259" key="4">
    <source>
        <dbReference type="Pfam" id="PF23452"/>
    </source>
</evidence>
<feature type="compositionally biased region" description="Polar residues" evidence="1">
    <location>
        <begin position="697"/>
        <end position="708"/>
    </location>
</feature>
<evidence type="ECO:0000313" key="6">
    <source>
        <dbReference type="Proteomes" id="UP000215914"/>
    </source>
</evidence>
<feature type="domain" description="Hydroxyproline O-arabinosyltransferase-like" evidence="4">
    <location>
        <begin position="32"/>
        <end position="275"/>
    </location>
</feature>
<evidence type="ECO:0000256" key="3">
    <source>
        <dbReference type="SAM" id="SignalP"/>
    </source>
</evidence>
<dbReference type="PANTHER" id="PTHR31133:SF3">
    <property type="entry name" value="TRANSMEMBRANE PROTEIN"/>
    <property type="match status" value="1"/>
</dbReference>
<accession>A0A9K3H740</accession>
<feature type="transmembrane region" description="Helical" evidence="2">
    <location>
        <begin position="417"/>
        <end position="433"/>
    </location>
</feature>
<dbReference type="AlphaFoldDB" id="A0A9K3H740"/>
<dbReference type="InterPro" id="IPR040229">
    <property type="entry name" value="At3g27390-like"/>
</dbReference>
<evidence type="ECO:0000313" key="5">
    <source>
        <dbReference type="EMBL" id="KAF5770037.1"/>
    </source>
</evidence>
<reference evidence="5" key="1">
    <citation type="journal article" date="2017" name="Nature">
        <title>The sunflower genome provides insights into oil metabolism, flowering and Asterid evolution.</title>
        <authorList>
            <person name="Badouin H."/>
            <person name="Gouzy J."/>
            <person name="Grassa C.J."/>
            <person name="Murat F."/>
            <person name="Staton S.E."/>
            <person name="Cottret L."/>
            <person name="Lelandais-Briere C."/>
            <person name="Owens G.L."/>
            <person name="Carrere S."/>
            <person name="Mayjonade B."/>
            <person name="Legrand L."/>
            <person name="Gill N."/>
            <person name="Kane N.C."/>
            <person name="Bowers J.E."/>
            <person name="Hubner S."/>
            <person name="Bellec A."/>
            <person name="Berard A."/>
            <person name="Berges H."/>
            <person name="Blanchet N."/>
            <person name="Boniface M.C."/>
            <person name="Brunel D."/>
            <person name="Catrice O."/>
            <person name="Chaidir N."/>
            <person name="Claudel C."/>
            <person name="Donnadieu C."/>
            <person name="Faraut T."/>
            <person name="Fievet G."/>
            <person name="Helmstetter N."/>
            <person name="King M."/>
            <person name="Knapp S.J."/>
            <person name="Lai Z."/>
            <person name="Le Paslier M.C."/>
            <person name="Lippi Y."/>
            <person name="Lorenzon L."/>
            <person name="Mandel J.R."/>
            <person name="Marage G."/>
            <person name="Marchand G."/>
            <person name="Marquand E."/>
            <person name="Bret-Mestries E."/>
            <person name="Morien E."/>
            <person name="Nambeesan S."/>
            <person name="Nguyen T."/>
            <person name="Pegot-Espagnet P."/>
            <person name="Pouilly N."/>
            <person name="Raftis F."/>
            <person name="Sallet E."/>
            <person name="Schiex T."/>
            <person name="Thomas J."/>
            <person name="Vandecasteele C."/>
            <person name="Vares D."/>
            <person name="Vear F."/>
            <person name="Vautrin S."/>
            <person name="Crespi M."/>
            <person name="Mangin B."/>
            <person name="Burke J.M."/>
            <person name="Salse J."/>
            <person name="Munos S."/>
            <person name="Vincourt P."/>
            <person name="Rieseberg L.H."/>
            <person name="Langlade N.B."/>
        </authorList>
    </citation>
    <scope>NUCLEOTIDE SEQUENCE</scope>
    <source>
        <tissue evidence="5">Leaves</tissue>
    </source>
</reference>
<feature type="region of interest" description="Disordered" evidence="1">
    <location>
        <begin position="673"/>
        <end position="723"/>
    </location>
</feature>
<sequence>MNDIMMARFLPVLLVFCLINVGSGQEAPYRIHTLFSVECQNYFDWQTVGLVHSFRKARQPGPITRLLSCTDEEKKKYKGMNLAPTFEVPSMSRHPRTGDWYPAINKPAGVVHWLKHSKDAQNVDWVVILDADMIIRGPILPWEIGAEKGRPVAAYYGYLVGCDNILAKLHTKNPELCDKVGGLLAMHIDDLRALAPMWLSKTEEVREDKAHWATNITGDIYGKGWISEMYGYSFGAAEVGLRHKINDNLMIYPGYIPREGVEPILMHYGLPFSVDGVWDTIKWSLTFVRDLMDVCLYSYFSMTDDLRKQDPPGGRIEIRVVCVPIALVVGLLGFAVDFPVITVIAVLKGPYMLLKGWHRLFHDCIGREGPFLESICVPFAGLAILLWPFAVAGAVLASMLAGIFLGFYAAVVAYQESSFYLGICYIVATLSIYDEYSNDILDMPEGSCFPRPRYRKNAGLQSGSTTPSVSRPVSFKNPPSRSSSFTNPMIELKPLVLLDSLFQECRRQGEFMVLDGVITVKEIDDAKSGKASGRVISIGLPAYCLFQTLLRSAKANSTGILLEDNVTEINTANRPKDGFYDWFLNPLLVMKDQIKAQNLTDSEAEYLGKLVMLSGDAEKLKNSNIGPPPESELRRAELDALARRLQGITKSISRYPTYRRRFENSIKAISEELDRRDTNRRGSVSGSGSESTFGRRFSNQRSFKTKTSNQEDDQEVERDIDVV</sequence>
<proteinExistence type="predicted"/>
<gene>
    <name evidence="5" type="ORF">HanXRQr2_Chr14g0655031</name>
</gene>
<dbReference type="Proteomes" id="UP000215914">
    <property type="component" value="Unassembled WGS sequence"/>
</dbReference>
<dbReference type="Pfam" id="PF23452">
    <property type="entry name" value="HPAT"/>
    <property type="match status" value="1"/>
</dbReference>
<dbReference type="Gramene" id="mRNA:HanXRQr2_Chr14g0655031">
    <property type="protein sequence ID" value="mRNA:HanXRQr2_Chr14g0655031"/>
    <property type="gene ID" value="HanXRQr2_Chr14g0655031"/>
</dbReference>
<feature type="transmembrane region" description="Helical" evidence="2">
    <location>
        <begin position="384"/>
        <end position="411"/>
    </location>
</feature>
<evidence type="ECO:0000256" key="1">
    <source>
        <dbReference type="SAM" id="MobiDB-lite"/>
    </source>
</evidence>
<keyword evidence="2" id="KW-0812">Transmembrane</keyword>
<reference evidence="5" key="2">
    <citation type="submission" date="2020-06" db="EMBL/GenBank/DDBJ databases">
        <title>Helianthus annuus Genome sequencing and assembly Release 2.</title>
        <authorList>
            <person name="Gouzy J."/>
            <person name="Langlade N."/>
            <person name="Munos S."/>
        </authorList>
    </citation>
    <scope>NUCLEOTIDE SEQUENCE</scope>
    <source>
        <tissue evidence="5">Leaves</tissue>
    </source>
</reference>
<feature type="signal peptide" evidence="3">
    <location>
        <begin position="1"/>
        <end position="24"/>
    </location>
</feature>
<dbReference type="EMBL" id="MNCJ02000329">
    <property type="protein sequence ID" value="KAF5770037.1"/>
    <property type="molecule type" value="Genomic_DNA"/>
</dbReference>
<keyword evidence="2" id="KW-0472">Membrane</keyword>
<keyword evidence="6" id="KW-1185">Reference proteome</keyword>
<feature type="chain" id="PRO_5039932847" evidence="3">
    <location>
        <begin position="25"/>
        <end position="723"/>
    </location>
</feature>
<name>A0A9K3H740_HELAN</name>
<feature type="region of interest" description="Disordered" evidence="1">
    <location>
        <begin position="459"/>
        <end position="482"/>
    </location>
</feature>
<feature type="compositionally biased region" description="Low complexity" evidence="1">
    <location>
        <begin position="682"/>
        <end position="691"/>
    </location>
</feature>
<keyword evidence="3" id="KW-0732">Signal</keyword>